<sequence length="332" mass="37655">MAQPSILYKESYSVQRSLEKLLGYTIPLYCLDQPILRCLCIFPFAGIGAFWLLDEQIIPEGLGPCRIYRNIEEALDNLASWTYRETSFKMMVDMLFYALNNPALNLMVIQNAMTKVLASVLKAFKSRNYNVLIAGPSFEVVQGFCVELGMPILQCGSMQRVRDTSVDRGRPNGIYAGWHMYLMGCRGLPDGLCPDLIFETIGSALAKKDYRGDVLILAYGEKQTFPDELPDSRIRSSFVPDGEEPERSFTMLLDMLFWALDNPVEHMEPPSLMRLRTLHIREPVQLRSGKLLTTESPIWLWTSLLDAAKPIDQSGSSQSVGNKRKREAEYED</sequence>
<dbReference type="GO" id="GO:0010468">
    <property type="term" value="P:regulation of gene expression"/>
    <property type="evidence" value="ECO:0007669"/>
    <property type="project" value="InterPro"/>
</dbReference>
<gene>
    <name evidence="2" type="ORF">ANE_LOCUS12044</name>
</gene>
<accession>A0A565BIY1</accession>
<keyword evidence="3" id="KW-1185">Reference proteome</keyword>
<evidence type="ECO:0000313" key="2">
    <source>
        <dbReference type="EMBL" id="VVB01600.1"/>
    </source>
</evidence>
<evidence type="ECO:0008006" key="4">
    <source>
        <dbReference type="Google" id="ProtNLM"/>
    </source>
</evidence>
<feature type="region of interest" description="Disordered" evidence="1">
    <location>
        <begin position="311"/>
        <end position="332"/>
    </location>
</feature>
<evidence type="ECO:0000256" key="1">
    <source>
        <dbReference type="SAM" id="MobiDB-lite"/>
    </source>
</evidence>
<dbReference type="GO" id="GO:0005777">
    <property type="term" value="C:peroxisome"/>
    <property type="evidence" value="ECO:0007669"/>
    <property type="project" value="InterPro"/>
</dbReference>
<dbReference type="InterPro" id="IPR024768">
    <property type="entry name" value="Marf1"/>
</dbReference>
<dbReference type="PANTHER" id="PTHR14379">
    <property type="entry name" value="LIMKAIN B LKAP"/>
    <property type="match status" value="1"/>
</dbReference>
<proteinExistence type="predicted"/>
<organism evidence="2 3">
    <name type="scientific">Arabis nemorensis</name>
    <dbReference type="NCBI Taxonomy" id="586526"/>
    <lineage>
        <taxon>Eukaryota</taxon>
        <taxon>Viridiplantae</taxon>
        <taxon>Streptophyta</taxon>
        <taxon>Embryophyta</taxon>
        <taxon>Tracheophyta</taxon>
        <taxon>Spermatophyta</taxon>
        <taxon>Magnoliopsida</taxon>
        <taxon>eudicotyledons</taxon>
        <taxon>Gunneridae</taxon>
        <taxon>Pentapetalae</taxon>
        <taxon>rosids</taxon>
        <taxon>malvids</taxon>
        <taxon>Brassicales</taxon>
        <taxon>Brassicaceae</taxon>
        <taxon>Arabideae</taxon>
        <taxon>Arabis</taxon>
    </lineage>
</organism>
<dbReference type="OrthoDB" id="1042662at2759"/>
<reference evidence="2" key="1">
    <citation type="submission" date="2019-07" db="EMBL/GenBank/DDBJ databases">
        <authorList>
            <person name="Dittberner H."/>
        </authorList>
    </citation>
    <scope>NUCLEOTIDE SEQUENCE [LARGE SCALE GENOMIC DNA]</scope>
</reference>
<dbReference type="Proteomes" id="UP000489600">
    <property type="component" value="Unassembled WGS sequence"/>
</dbReference>
<protein>
    <recommendedName>
        <fullName evidence="4">NYN domain-containing protein</fullName>
    </recommendedName>
</protein>
<dbReference type="AlphaFoldDB" id="A0A565BIY1"/>
<comment type="caution">
    <text evidence="2">The sequence shown here is derived from an EMBL/GenBank/DDBJ whole genome shotgun (WGS) entry which is preliminary data.</text>
</comment>
<dbReference type="EMBL" id="CABITT030000004">
    <property type="protein sequence ID" value="VVB01600.1"/>
    <property type="molecule type" value="Genomic_DNA"/>
</dbReference>
<name>A0A565BIY1_9BRAS</name>
<evidence type="ECO:0000313" key="3">
    <source>
        <dbReference type="Proteomes" id="UP000489600"/>
    </source>
</evidence>
<dbReference type="PANTHER" id="PTHR14379:SF58">
    <property type="entry name" value="NYN DOMAIN-CONTAINING PROTEIN"/>
    <property type="match status" value="1"/>
</dbReference>